<dbReference type="Proteomes" id="UP000032309">
    <property type="component" value="Unassembled WGS sequence"/>
</dbReference>
<evidence type="ECO:0000313" key="1">
    <source>
        <dbReference type="EMBL" id="GAN35031.1"/>
    </source>
</evidence>
<proteinExistence type="predicted"/>
<accession>A0ABQ0K241</accession>
<name>A0ABQ0K241_9BACT</name>
<keyword evidence="2" id="KW-1185">Reference proteome</keyword>
<dbReference type="EMBL" id="BAFN01000001">
    <property type="protein sequence ID" value="GAN35031.1"/>
    <property type="molecule type" value="Genomic_DNA"/>
</dbReference>
<comment type="caution">
    <text evidence="1">The sequence shown here is derived from an EMBL/GenBank/DDBJ whole genome shotgun (WGS) entry which is preliminary data.</text>
</comment>
<organism evidence="1 2">
    <name type="scientific">Candidatus Brocadia sinica JPN1</name>
    <dbReference type="NCBI Taxonomy" id="1197129"/>
    <lineage>
        <taxon>Bacteria</taxon>
        <taxon>Pseudomonadati</taxon>
        <taxon>Planctomycetota</taxon>
        <taxon>Candidatus Brocadiia</taxon>
        <taxon>Candidatus Brocadiales</taxon>
        <taxon>Candidatus Brocadiaceae</taxon>
        <taxon>Candidatus Brocadia</taxon>
    </lineage>
</organism>
<sequence>MEYIYPLKYQYETTNKDMYSFKKMGETMNTCHEILPGIVSEKVKTSHFSG</sequence>
<reference evidence="2" key="1">
    <citation type="journal article" date="2015" name="Genome Announc.">
        <title>Draft Genome Sequence of an Anaerobic Ammonium-Oxidizing Bacterium, "Candidatus Brocadia sinica".</title>
        <authorList>
            <person name="Oshiki M."/>
            <person name="Shinyako-Hata K."/>
            <person name="Satoh H."/>
            <person name="Okabe S."/>
        </authorList>
    </citation>
    <scope>NUCLEOTIDE SEQUENCE [LARGE SCALE GENOMIC DNA]</scope>
    <source>
        <strain evidence="2">JPN1</strain>
    </source>
</reference>
<gene>
    <name evidence="1" type="ORF">BROSI_A3577</name>
</gene>
<evidence type="ECO:0000313" key="2">
    <source>
        <dbReference type="Proteomes" id="UP000032309"/>
    </source>
</evidence>
<protein>
    <submittedName>
        <fullName evidence="1">Uncharacterized protein</fullName>
    </submittedName>
</protein>